<gene>
    <name evidence="3" type="ORF">A9K55_007046</name>
</gene>
<feature type="region of interest" description="Disordered" evidence="1">
    <location>
        <begin position="457"/>
        <end position="477"/>
    </location>
</feature>
<name>A0A2H4SFL3_CORMI</name>
<dbReference type="Pfam" id="PF00646">
    <property type="entry name" value="F-box"/>
    <property type="match status" value="1"/>
</dbReference>
<evidence type="ECO:0000313" key="4">
    <source>
        <dbReference type="Proteomes" id="UP000323067"/>
    </source>
</evidence>
<feature type="domain" description="F-box" evidence="2">
    <location>
        <begin position="10"/>
        <end position="59"/>
    </location>
</feature>
<dbReference type="EMBL" id="CP023324">
    <property type="protein sequence ID" value="ATY61900.1"/>
    <property type="molecule type" value="Genomic_DNA"/>
</dbReference>
<evidence type="ECO:0000313" key="3">
    <source>
        <dbReference type="EMBL" id="ATY61900.1"/>
    </source>
</evidence>
<reference evidence="3 4" key="1">
    <citation type="journal article" date="2017" name="BMC Genomics">
        <title>Chromosome level assembly and secondary metabolite potential of the parasitic fungus Cordyceps militaris.</title>
        <authorList>
            <person name="Kramer G.J."/>
            <person name="Nodwell J.R."/>
        </authorList>
    </citation>
    <scope>NUCLEOTIDE SEQUENCE [LARGE SCALE GENOMIC DNA]</scope>
    <source>
        <strain evidence="3 4">ATCC 34164</strain>
    </source>
</reference>
<dbReference type="VEuPathDB" id="FungiDB:A9K55_007046"/>
<evidence type="ECO:0000256" key="1">
    <source>
        <dbReference type="SAM" id="MobiDB-lite"/>
    </source>
</evidence>
<organism evidence="3 4">
    <name type="scientific">Cordyceps militaris</name>
    <name type="common">Caterpillar fungus</name>
    <name type="synonym">Clavaria militaris</name>
    <dbReference type="NCBI Taxonomy" id="73501"/>
    <lineage>
        <taxon>Eukaryota</taxon>
        <taxon>Fungi</taxon>
        <taxon>Dikarya</taxon>
        <taxon>Ascomycota</taxon>
        <taxon>Pezizomycotina</taxon>
        <taxon>Sordariomycetes</taxon>
        <taxon>Hypocreomycetidae</taxon>
        <taxon>Hypocreales</taxon>
        <taxon>Cordycipitaceae</taxon>
        <taxon>Cordyceps</taxon>
    </lineage>
</organism>
<sequence>MDESTAYTHGSPLLRLPLELLLRVSHHLTTIELGNLRLSCRHVESSLFHSFAREFFLHKQFNLTEFSLKALVAVSRSRMAPHLRFLHIGLETVSHASMCQTQRSAAHTHRHNRLHAENWILSATGQDVVLLAEALRGLVNLEDVVLRDTNSSRRSRDGHGATWRSYGDATFRQQTGTLLSNAMALRDDEFASYRVLIKTLQALAAADANVGGIELLLRRHGVPWRGTFYIPEYLVPTVRPVLAKLTKLHLVIGDNYRARPNVDSFDAETWSFDLRTFLSYVPNLRDFRFNGQGGNTVVFARFLEWLSLDAGSAAPPPAGVTNSEETAIIQAGPPPVGFPQLTRFSLGRIYLQPPLLVRLLRKFAPTLEDLALWEVTLCVDDEQELVAWRGLWQELRGLGGLDKLRRLKVGRQTFDDVQVIRSRPVTARFRDGGGEVEYIGSDWRAFARETLESAEITRIVQDEDSQDNEDNQDSDDD</sequence>
<dbReference type="Proteomes" id="UP000323067">
    <property type="component" value="Chromosome vii"/>
</dbReference>
<protein>
    <submittedName>
        <fullName evidence="3">F-box cyclin</fullName>
    </submittedName>
</protein>
<proteinExistence type="predicted"/>
<dbReference type="VEuPathDB" id="FungiDB:CCM_07984"/>
<dbReference type="InterPro" id="IPR001810">
    <property type="entry name" value="F-box_dom"/>
</dbReference>
<evidence type="ECO:0000259" key="2">
    <source>
        <dbReference type="PROSITE" id="PS50181"/>
    </source>
</evidence>
<dbReference type="PROSITE" id="PS50181">
    <property type="entry name" value="FBOX"/>
    <property type="match status" value="1"/>
</dbReference>
<dbReference type="OrthoDB" id="5279008at2759"/>
<accession>A0A2H4SFL3</accession>
<dbReference type="AlphaFoldDB" id="A0A2H4SFL3"/>
<feature type="compositionally biased region" description="Acidic residues" evidence="1">
    <location>
        <begin position="462"/>
        <end position="477"/>
    </location>
</feature>